<reference evidence="1" key="1">
    <citation type="submission" date="2025-08" db="UniProtKB">
        <authorList>
            <consortium name="Ensembl"/>
        </authorList>
    </citation>
    <scope>IDENTIFICATION</scope>
</reference>
<dbReference type="AlphaFoldDB" id="A0A8B9FUB3"/>
<protein>
    <submittedName>
        <fullName evidence="1">Uncharacterized protein</fullName>
    </submittedName>
</protein>
<name>A0A8B9FUB3_9PSIT</name>
<reference evidence="1" key="2">
    <citation type="submission" date="2025-09" db="UniProtKB">
        <authorList>
            <consortium name="Ensembl"/>
        </authorList>
    </citation>
    <scope>IDENTIFICATION</scope>
</reference>
<organism evidence="1 2">
    <name type="scientific">Amazona collaria</name>
    <name type="common">yellow-billed parrot</name>
    <dbReference type="NCBI Taxonomy" id="241587"/>
    <lineage>
        <taxon>Eukaryota</taxon>
        <taxon>Metazoa</taxon>
        <taxon>Chordata</taxon>
        <taxon>Craniata</taxon>
        <taxon>Vertebrata</taxon>
        <taxon>Euteleostomi</taxon>
        <taxon>Archelosauria</taxon>
        <taxon>Archosauria</taxon>
        <taxon>Dinosauria</taxon>
        <taxon>Saurischia</taxon>
        <taxon>Theropoda</taxon>
        <taxon>Coelurosauria</taxon>
        <taxon>Aves</taxon>
        <taxon>Neognathae</taxon>
        <taxon>Neoaves</taxon>
        <taxon>Telluraves</taxon>
        <taxon>Australaves</taxon>
        <taxon>Psittaciformes</taxon>
        <taxon>Psittacidae</taxon>
        <taxon>Amazona</taxon>
    </lineage>
</organism>
<keyword evidence="2" id="KW-1185">Reference proteome</keyword>
<evidence type="ECO:0000313" key="1">
    <source>
        <dbReference type="Ensembl" id="ENSACOP00000014731.1"/>
    </source>
</evidence>
<proteinExistence type="predicted"/>
<dbReference type="Proteomes" id="UP000694522">
    <property type="component" value="Unplaced"/>
</dbReference>
<accession>A0A8B9FUB3</accession>
<sequence length="121" mass="13786">ECWGGCKIRAREKEQWRHGQDCSQKQQYAPSVWSPLLPSGATRTEKAQVTALPLGPAEIIFYTSGVIFHSLVNNKFHAIFRDSNSHQLRRHECSYLSEKLPFPFPFCSWQIPPFGPSAVQP</sequence>
<dbReference type="Ensembl" id="ENSACOT00000015249.1">
    <property type="protein sequence ID" value="ENSACOP00000014731.1"/>
    <property type="gene ID" value="ENSACOG00000010263.1"/>
</dbReference>
<evidence type="ECO:0000313" key="2">
    <source>
        <dbReference type="Proteomes" id="UP000694522"/>
    </source>
</evidence>